<comment type="caution">
    <text evidence="1">The sequence shown here is derived from an EMBL/GenBank/DDBJ whole genome shotgun (WGS) entry which is preliminary data.</text>
</comment>
<dbReference type="GO" id="GO:0003677">
    <property type="term" value="F:DNA binding"/>
    <property type="evidence" value="ECO:0007669"/>
    <property type="project" value="InterPro"/>
</dbReference>
<accession>A0A7D9HGD1</accession>
<dbReference type="OrthoDB" id="6155522at2759"/>
<organism evidence="1 2">
    <name type="scientific">Paramuricea clavata</name>
    <name type="common">Red gorgonian</name>
    <name type="synonym">Violescent sea-whip</name>
    <dbReference type="NCBI Taxonomy" id="317549"/>
    <lineage>
        <taxon>Eukaryota</taxon>
        <taxon>Metazoa</taxon>
        <taxon>Cnidaria</taxon>
        <taxon>Anthozoa</taxon>
        <taxon>Octocorallia</taxon>
        <taxon>Malacalcyonacea</taxon>
        <taxon>Plexauridae</taxon>
        <taxon>Paramuricea</taxon>
    </lineage>
</organism>
<sequence>MTKETFELAVNSAGKQYIFQNVGELDKNDCDLTTGAVSQGRMYEQPGEPTCRVESFLKYLSKLNKGIPALWQRPLDSFNPNNESWYYKAPLGKNMLGTMMSKISRQGQLSQRYTNHSIRSTAITVLDEAGYEAGHIMAISGHKNEASIRSYSSNVSEDQSRDMSNALMLPMTNSADTVDTIPANESLTSPERSLALLDDIDIPSTPQLNQVMNTVLFPILSTSKDIFKNNTFEGCTININYCGQTLHE</sequence>
<dbReference type="InterPro" id="IPR013762">
    <property type="entry name" value="Integrase-like_cat_sf"/>
</dbReference>
<keyword evidence="2" id="KW-1185">Reference proteome</keyword>
<dbReference type="Gene3D" id="1.10.443.10">
    <property type="entry name" value="Intergrase catalytic core"/>
    <property type="match status" value="1"/>
</dbReference>
<dbReference type="GO" id="GO:0015074">
    <property type="term" value="P:DNA integration"/>
    <property type="evidence" value="ECO:0007669"/>
    <property type="project" value="InterPro"/>
</dbReference>
<dbReference type="GO" id="GO:0006310">
    <property type="term" value="P:DNA recombination"/>
    <property type="evidence" value="ECO:0007669"/>
    <property type="project" value="InterPro"/>
</dbReference>
<reference evidence="1" key="1">
    <citation type="submission" date="2020-04" db="EMBL/GenBank/DDBJ databases">
        <authorList>
            <person name="Alioto T."/>
            <person name="Alioto T."/>
            <person name="Gomez Garrido J."/>
        </authorList>
    </citation>
    <scope>NUCLEOTIDE SEQUENCE</scope>
    <source>
        <strain evidence="1">A484AB</strain>
    </source>
</reference>
<dbReference type="EMBL" id="CACRXK020000251">
    <property type="protein sequence ID" value="CAB3980028.1"/>
    <property type="molecule type" value="Genomic_DNA"/>
</dbReference>
<dbReference type="PANTHER" id="PTHR21446:SF12">
    <property type="entry name" value="POTASSIUM CHANNEL TETRAMERIZATION DOMAIN CONTAINING 1"/>
    <property type="match status" value="1"/>
</dbReference>
<dbReference type="SUPFAM" id="SSF56349">
    <property type="entry name" value="DNA breaking-rejoining enzymes"/>
    <property type="match status" value="1"/>
</dbReference>
<dbReference type="InterPro" id="IPR052787">
    <property type="entry name" value="MAVS"/>
</dbReference>
<name>A0A7D9HGD1_PARCT</name>
<evidence type="ECO:0000313" key="2">
    <source>
        <dbReference type="Proteomes" id="UP001152795"/>
    </source>
</evidence>
<dbReference type="Proteomes" id="UP001152795">
    <property type="component" value="Unassembled WGS sequence"/>
</dbReference>
<dbReference type="InterPro" id="IPR011010">
    <property type="entry name" value="DNA_brk_join_enz"/>
</dbReference>
<dbReference type="AlphaFoldDB" id="A0A7D9HGD1"/>
<evidence type="ECO:0000313" key="1">
    <source>
        <dbReference type="EMBL" id="CAB3980028.1"/>
    </source>
</evidence>
<gene>
    <name evidence="1" type="ORF">PACLA_8A016515</name>
</gene>
<protein>
    <submittedName>
        <fullName evidence="1">Uncharacterized protein</fullName>
    </submittedName>
</protein>
<proteinExistence type="predicted"/>
<dbReference type="PANTHER" id="PTHR21446">
    <property type="entry name" value="DUF3504 DOMAIN-CONTAINING PROTEIN"/>
    <property type="match status" value="1"/>
</dbReference>